<protein>
    <submittedName>
        <fullName evidence="10">Exosortase A</fullName>
        <ecNumber evidence="10">3.4.22.-</ecNumber>
    </submittedName>
</protein>
<dbReference type="Proteomes" id="UP001596364">
    <property type="component" value="Unassembled WGS sequence"/>
</dbReference>
<keyword evidence="2" id="KW-1003">Cell membrane</keyword>
<dbReference type="RefSeq" id="WP_165490789.1">
    <property type="nucleotide sequence ID" value="NZ_JBHSUS010000001.1"/>
</dbReference>
<dbReference type="GO" id="GO:0016787">
    <property type="term" value="F:hydrolase activity"/>
    <property type="evidence" value="ECO:0007669"/>
    <property type="project" value="UniProtKB-KW"/>
</dbReference>
<accession>A0ABW1XEP4</accession>
<comment type="subcellular location">
    <subcellularLocation>
        <location evidence="1">Cell membrane</location>
        <topology evidence="1">Multi-pass membrane protein</topology>
    </subcellularLocation>
</comment>
<feature type="transmembrane region" description="Helical" evidence="8">
    <location>
        <begin position="172"/>
        <end position="194"/>
    </location>
</feature>
<feature type="transmembrane region" description="Helical" evidence="8">
    <location>
        <begin position="64"/>
        <end position="82"/>
    </location>
</feature>
<feature type="transmembrane region" description="Helical" evidence="8">
    <location>
        <begin position="285"/>
        <end position="305"/>
    </location>
</feature>
<dbReference type="InterPro" id="IPR014263">
    <property type="entry name" value="Methanolan_biosynth_EpsI"/>
</dbReference>
<organism evidence="10 11">
    <name type="scientific">Pseudobowmanella zhangzhouensis</name>
    <dbReference type="NCBI Taxonomy" id="1537679"/>
    <lineage>
        <taxon>Bacteria</taxon>
        <taxon>Pseudomonadati</taxon>
        <taxon>Pseudomonadota</taxon>
        <taxon>Gammaproteobacteria</taxon>
        <taxon>Alteromonadales</taxon>
        <taxon>Alteromonadaceae</taxon>
    </lineage>
</organism>
<dbReference type="InterPro" id="IPR017540">
    <property type="entry name" value="Exosortase-1"/>
</dbReference>
<keyword evidence="7 8" id="KW-0472">Membrane</keyword>
<evidence type="ECO:0000256" key="8">
    <source>
        <dbReference type="SAM" id="Phobius"/>
    </source>
</evidence>
<gene>
    <name evidence="10" type="primary">xrtA</name>
    <name evidence="10" type="ORF">ACFP85_00865</name>
</gene>
<feature type="transmembrane region" description="Helical" evidence="8">
    <location>
        <begin position="36"/>
        <end position="52"/>
    </location>
</feature>
<reference evidence="11" key="1">
    <citation type="journal article" date="2019" name="Int. J. Syst. Evol. Microbiol.">
        <title>The Global Catalogue of Microorganisms (GCM) 10K type strain sequencing project: providing services to taxonomists for standard genome sequencing and annotation.</title>
        <authorList>
            <consortium name="The Broad Institute Genomics Platform"/>
            <consortium name="The Broad Institute Genome Sequencing Center for Infectious Disease"/>
            <person name="Wu L."/>
            <person name="Ma J."/>
        </authorList>
    </citation>
    <scope>NUCLEOTIDE SEQUENCE [LARGE SCALE GENOMIC DNA]</scope>
    <source>
        <strain evidence="11">CGMCC 1.16031</strain>
    </source>
</reference>
<name>A0ABW1XEP4_9ALTE</name>
<evidence type="ECO:0000256" key="7">
    <source>
        <dbReference type="ARBA" id="ARBA00023136"/>
    </source>
</evidence>
<dbReference type="InterPro" id="IPR019127">
    <property type="entry name" value="Exosortase"/>
</dbReference>
<evidence type="ECO:0000256" key="1">
    <source>
        <dbReference type="ARBA" id="ARBA00004651"/>
    </source>
</evidence>
<evidence type="ECO:0000256" key="6">
    <source>
        <dbReference type="ARBA" id="ARBA00022989"/>
    </source>
</evidence>
<comment type="caution">
    <text evidence="10">The sequence shown here is derived from an EMBL/GenBank/DDBJ whole genome shotgun (WGS) entry which is preliminary data.</text>
</comment>
<feature type="transmembrane region" description="Helical" evidence="8">
    <location>
        <begin position="243"/>
        <end position="264"/>
    </location>
</feature>
<dbReference type="InterPro" id="IPR026392">
    <property type="entry name" value="Exo/Archaeosortase_dom"/>
</dbReference>
<evidence type="ECO:0000259" key="9">
    <source>
        <dbReference type="Pfam" id="PF11984"/>
    </source>
</evidence>
<keyword evidence="5 10" id="KW-0378">Hydrolase</keyword>
<feature type="transmembrane region" description="Helical" evidence="8">
    <location>
        <begin position="88"/>
        <end position="109"/>
    </location>
</feature>
<keyword evidence="3" id="KW-0645">Protease</keyword>
<evidence type="ECO:0000256" key="5">
    <source>
        <dbReference type="ARBA" id="ARBA00022801"/>
    </source>
</evidence>
<keyword evidence="11" id="KW-1185">Reference proteome</keyword>
<evidence type="ECO:0000256" key="2">
    <source>
        <dbReference type="ARBA" id="ARBA00022475"/>
    </source>
</evidence>
<feature type="transmembrane region" description="Helical" evidence="8">
    <location>
        <begin position="206"/>
        <end position="231"/>
    </location>
</feature>
<evidence type="ECO:0000313" key="11">
    <source>
        <dbReference type="Proteomes" id="UP001596364"/>
    </source>
</evidence>
<feature type="transmembrane region" description="Helical" evidence="8">
    <location>
        <begin position="116"/>
        <end position="134"/>
    </location>
</feature>
<evidence type="ECO:0000313" key="10">
    <source>
        <dbReference type="EMBL" id="MFC6438713.1"/>
    </source>
</evidence>
<keyword evidence="6 8" id="KW-1133">Transmembrane helix</keyword>
<dbReference type="EC" id="3.4.22.-" evidence="10"/>
<keyword evidence="4 8" id="KW-0812">Transmembrane</keyword>
<dbReference type="Pfam" id="PF09721">
    <property type="entry name" value="Exosortase_EpsH"/>
    <property type="match status" value="1"/>
</dbReference>
<evidence type="ECO:0000256" key="3">
    <source>
        <dbReference type="ARBA" id="ARBA00022670"/>
    </source>
</evidence>
<dbReference type="NCBIfam" id="TIGR04178">
    <property type="entry name" value="exo_archaeo"/>
    <property type="match status" value="1"/>
</dbReference>
<proteinExistence type="predicted"/>
<feature type="transmembrane region" description="Helical" evidence="8">
    <location>
        <begin position="7"/>
        <end position="30"/>
    </location>
</feature>
<dbReference type="Pfam" id="PF11984">
    <property type="entry name" value="DUF3485"/>
    <property type="match status" value="1"/>
</dbReference>
<sequence>MRVSPFTYLLSVVILWGALFYESVWSTILIWERSPTFNHGFLIAPICIYLVYQKWEMLIRLPFAVAWRAVIAIIPAVFLWVAGQLSHIAFVEQFAAFLLLPMMLWFFCGNAFIKELLFVCFFWMFSVPVGEFLVPDLQNITADFTVFFLELSGVPVYREGLFIAIPNGLFEVAAACSGIRYLIASFCLGTLYAYLNYTKWKKRLGFVAFSLVLPIIANGIRAYGIILIAHLSNMEYATGVDHIIYGWIWFAVVLLIMFSVGNRWRDPINQTPAHTTPVPSKQINLSFLASLVAFGVIFAMHLVYLNVAGHPALKPVPAFAQQFAEEYQGERTWLPVFKDPDFELIRTSDDVDMYLAYYQHNRDSKELIKGTHKPYNDLRWSLEQSQTFDTFRLIEITSPGGAKRLIAYAYVIDGLITPSTAKVKLSQLKQAVLGQTQNGFFIAYSIRYDGSNTRKQQFIETVKPLLSANLLDELDGD</sequence>
<evidence type="ECO:0000256" key="4">
    <source>
        <dbReference type="ARBA" id="ARBA00022692"/>
    </source>
</evidence>
<dbReference type="InterPro" id="IPR013426">
    <property type="entry name" value="EpsH-like"/>
</dbReference>
<dbReference type="NCBIfam" id="TIGR03109">
    <property type="entry name" value="exosort_XrtA"/>
    <property type="match status" value="1"/>
</dbReference>
<dbReference type="EMBL" id="JBHSUS010000001">
    <property type="protein sequence ID" value="MFC6438713.1"/>
    <property type="molecule type" value="Genomic_DNA"/>
</dbReference>
<feature type="domain" description="Methanolan biosynthesis EpsI" evidence="9">
    <location>
        <begin position="292"/>
        <end position="467"/>
    </location>
</feature>
<dbReference type="NCBIfam" id="TIGR02602">
    <property type="entry name" value="8TM_EpsH"/>
    <property type="match status" value="1"/>
</dbReference>